<feature type="compositionally biased region" description="Polar residues" evidence="1">
    <location>
        <begin position="950"/>
        <end position="971"/>
    </location>
</feature>
<feature type="region of interest" description="Disordered" evidence="1">
    <location>
        <begin position="727"/>
        <end position="786"/>
    </location>
</feature>
<feature type="compositionally biased region" description="Low complexity" evidence="1">
    <location>
        <begin position="421"/>
        <end position="430"/>
    </location>
</feature>
<proteinExistence type="predicted"/>
<dbReference type="eggNOG" id="ENOG502QRX2">
    <property type="taxonomic scope" value="Eukaryota"/>
</dbReference>
<dbReference type="KEGG" id="abe:ARB_07775"/>
<feature type="region of interest" description="Disordered" evidence="1">
    <location>
        <begin position="520"/>
        <end position="713"/>
    </location>
</feature>
<dbReference type="RefSeq" id="XP_003014055.1">
    <property type="nucleotide sequence ID" value="XM_003014009.1"/>
</dbReference>
<dbReference type="OMA" id="ETIHYTL"/>
<feature type="compositionally biased region" description="Low complexity" evidence="1">
    <location>
        <begin position="596"/>
        <end position="608"/>
    </location>
</feature>
<name>D4ATW2_ARTBC</name>
<feature type="compositionally biased region" description="Polar residues" evidence="1">
    <location>
        <begin position="688"/>
        <end position="713"/>
    </location>
</feature>
<feature type="compositionally biased region" description="Polar residues" evidence="1">
    <location>
        <begin position="547"/>
        <end position="581"/>
    </location>
</feature>
<feature type="compositionally biased region" description="Basic and acidic residues" evidence="1">
    <location>
        <begin position="756"/>
        <end position="773"/>
    </location>
</feature>
<feature type="compositionally biased region" description="Polar residues" evidence="1">
    <location>
        <begin position="1093"/>
        <end position="1113"/>
    </location>
</feature>
<protein>
    <submittedName>
        <fullName evidence="2">Uncharacterized protein</fullName>
    </submittedName>
</protein>
<dbReference type="GeneID" id="9521472"/>
<evidence type="ECO:0000256" key="1">
    <source>
        <dbReference type="SAM" id="MobiDB-lite"/>
    </source>
</evidence>
<feature type="region of interest" description="Disordered" evidence="1">
    <location>
        <begin position="950"/>
        <end position="1000"/>
    </location>
</feature>
<feature type="compositionally biased region" description="Low complexity" evidence="1">
    <location>
        <begin position="979"/>
        <end position="991"/>
    </location>
</feature>
<dbReference type="EMBL" id="ABSU01000010">
    <property type="protein sequence ID" value="EFE33415.1"/>
    <property type="molecule type" value="Genomic_DNA"/>
</dbReference>
<feature type="region of interest" description="Disordered" evidence="1">
    <location>
        <begin position="1093"/>
        <end position="1149"/>
    </location>
</feature>
<dbReference type="Proteomes" id="UP000008866">
    <property type="component" value="Unassembled WGS sequence"/>
</dbReference>
<feature type="compositionally biased region" description="Basic and acidic residues" evidence="1">
    <location>
        <begin position="468"/>
        <end position="478"/>
    </location>
</feature>
<dbReference type="HOGENOM" id="CLU_002983_1_0_1"/>
<reference evidence="3" key="1">
    <citation type="journal article" date="2011" name="Genome Biol.">
        <title>Comparative and functional genomics provide insights into the pathogenicity of dermatophytic fungi.</title>
        <authorList>
            <person name="Burmester A."/>
            <person name="Shelest E."/>
            <person name="Gloeckner G."/>
            <person name="Heddergott C."/>
            <person name="Schindler S."/>
            <person name="Staib P."/>
            <person name="Heidel A."/>
            <person name="Felder M."/>
            <person name="Petzold A."/>
            <person name="Szafranski K."/>
            <person name="Feuermann M."/>
            <person name="Pedruzzi I."/>
            <person name="Priebe S."/>
            <person name="Groth M."/>
            <person name="Winkler R."/>
            <person name="Li W."/>
            <person name="Kniemeyer O."/>
            <person name="Schroeckh V."/>
            <person name="Hertweck C."/>
            <person name="Hube B."/>
            <person name="White T.C."/>
            <person name="Platzer M."/>
            <person name="Guthke R."/>
            <person name="Heitman J."/>
            <person name="Woestemeyer J."/>
            <person name="Zipfel P.F."/>
            <person name="Monod M."/>
            <person name="Brakhage A.A."/>
        </authorList>
    </citation>
    <scope>NUCLEOTIDE SEQUENCE [LARGE SCALE GENOMIC DNA]</scope>
    <source>
        <strain evidence="3">ATCC MYA-4681 / CBS 112371</strain>
    </source>
</reference>
<feature type="compositionally biased region" description="Polar residues" evidence="1">
    <location>
        <begin position="776"/>
        <end position="786"/>
    </location>
</feature>
<feature type="region of interest" description="Disordered" evidence="1">
    <location>
        <begin position="834"/>
        <end position="916"/>
    </location>
</feature>
<evidence type="ECO:0000313" key="2">
    <source>
        <dbReference type="EMBL" id="EFE33415.1"/>
    </source>
</evidence>
<organism evidence="2 3">
    <name type="scientific">Arthroderma benhamiae (strain ATCC MYA-4681 / CBS 112371)</name>
    <name type="common">Trichophyton mentagrophytes</name>
    <dbReference type="NCBI Taxonomy" id="663331"/>
    <lineage>
        <taxon>Eukaryota</taxon>
        <taxon>Fungi</taxon>
        <taxon>Dikarya</taxon>
        <taxon>Ascomycota</taxon>
        <taxon>Pezizomycotina</taxon>
        <taxon>Eurotiomycetes</taxon>
        <taxon>Eurotiomycetidae</taxon>
        <taxon>Onygenales</taxon>
        <taxon>Arthrodermataceae</taxon>
        <taxon>Trichophyton</taxon>
    </lineage>
</organism>
<keyword evidence="3" id="KW-1185">Reference proteome</keyword>
<feature type="compositionally biased region" description="Polar residues" evidence="1">
    <location>
        <begin position="438"/>
        <end position="467"/>
    </location>
</feature>
<comment type="caution">
    <text evidence="2">The sequence shown here is derived from an EMBL/GenBank/DDBJ whole genome shotgun (WGS) entry which is preliminary data.</text>
</comment>
<gene>
    <name evidence="2" type="ORF">ARB_07775</name>
</gene>
<feature type="region of interest" description="Disordered" evidence="1">
    <location>
        <begin position="1191"/>
        <end position="1217"/>
    </location>
</feature>
<feature type="region of interest" description="Disordered" evidence="1">
    <location>
        <begin position="1291"/>
        <end position="1311"/>
    </location>
</feature>
<accession>D4ATW2</accession>
<feature type="compositionally biased region" description="Pro residues" evidence="1">
    <location>
        <begin position="895"/>
        <end position="908"/>
    </location>
</feature>
<feature type="compositionally biased region" description="Polar residues" evidence="1">
    <location>
        <begin position="1199"/>
        <end position="1209"/>
    </location>
</feature>
<sequence length="1328" mass="141897">MPGDVSPAFMGGRVRSTSLSFERSASISSRASAPSPPLVNPAPQYVAISAATQLISASHGVNPLQPKEGRPGNAIVTPPSLVLVNGFLDHILFNILLAAKSTKLAAIRPAVSDVLKPRLARAVVSVADEELSEYMGTSDEEELTGYGYSQEAAGQGHFELERSWKLTRLRCMVYARLGDMEEDDEEEYLQREGLSETNGRPYFMNHGGMLSPAAAIFLTSILEYIAENILIIAGENSSARLGFSDENDERKYQGGTLVVDDVDVEKVALNPTLGRLWRTWRKNLRAPALSRTLSRESLVRRGCSSRTSTHSSVGTFETFDTFNGFSFGRKISSADQHVSDTASVSTCVNINPADIPLPISEYDIDEIEIPGFSAQLAVALPARSLRPRSLFISSPEVAGRPVLARSISAISPRVVMASASASSSLQPARSSTRRAHIRSQSLPQSMYITSPLASSPTRVKRSASSAADTRKEDEHLESMPEAEEPETDTKAGESASASAAAAAAAAAATVAAAAATTTTAAPASAESELEQAGPDSASIYSPYHPASISSPRCQDSSMEQEAVSPPSSETGDNNSVVSSIYTIPEASRVSSKESAESTTSQTADSSSARITTCEDIADGNPAYYSSSSLTDDDRAARKAARRKATAPLPPTSNPFGDNIVETSFVSRSPRSPSRGARLTPLTEVADNTPVQNERSSPDQASINSGDSEPSVTPRSRAWLTKINTNCSTRQNLPVSPGSERAAVQRVTPPPSSISRDSSKLRRSESAGSRRDGRPITSGSGVSQGSNRIRGLISRQPSDLSVSVICSSDGSGSGSTALEELLMSDETIHYTLTPRNMREMEEVGSPRWAATRPADLAADPADTSSVKSGKQSRRILSPTFRSPSISSPVPQSPLARNPPSPPPPKPKMPAPQARDARVENASVRDFANFIRSTGPDKGLHPPAAQFNSIARAGNNSIPNSPATTGTYSTSPLATPKASTKDNNNNTSNITSTPRATNPNRPRLEARPAVFVRDNKTSELIDFIRQGPPDPQARRLQQKTVAPFRNTMNSDDFSSFSQTIRSERDFTIGDSSIPGTQDGSMVAASVASVNSHTALIDSSTRPNSRTLQYRLSPTPNIRGDGSATPAKTRRRVRDPYAIDSDSEDEYDDVRDVAKPKEESLAEFLKNGPPPPPPPKPQPFTINIQKANELHRQKAMRPPISRSVTLDSTSEAGSPAPPRLVDLPPKYNYHGHAGRPQASLTSGSSFVATIHADQPDNQWHSGGRLPKGVIKGVDADSLYRSNKSDTAALADFLKNTGPPSSPSVSSLQSMKTGTSASWTFKTFLRKKKQVA</sequence>
<feature type="region of interest" description="Disordered" evidence="1">
    <location>
        <begin position="421"/>
        <end position="496"/>
    </location>
</feature>
<feature type="compositionally biased region" description="Low complexity" evidence="1">
    <location>
        <begin position="881"/>
        <end position="894"/>
    </location>
</feature>
<evidence type="ECO:0000313" key="3">
    <source>
        <dbReference type="Proteomes" id="UP000008866"/>
    </source>
</evidence>